<evidence type="ECO:0000313" key="2">
    <source>
        <dbReference type="Proteomes" id="UP000678513"/>
    </source>
</evidence>
<dbReference type="Gene3D" id="1.25.40.10">
    <property type="entry name" value="Tetratricopeptide repeat domain"/>
    <property type="match status" value="1"/>
</dbReference>
<evidence type="ECO:0000313" key="1">
    <source>
        <dbReference type="EMBL" id="QUC07273.1"/>
    </source>
</evidence>
<proteinExistence type="predicted"/>
<sequence length="106" mass="12045">MSYERLVIARGYIADRRFREAIVELEAVLEGTERASETEEALELLSLANFKAAYLPEAERLARQLIESRPTNSYAHTLLVRSLERQSRHEEAARARNLAVALGAKF</sequence>
<dbReference type="EMBL" id="CP072384">
    <property type="protein sequence ID" value="QUC07273.1"/>
    <property type="molecule type" value="Genomic_DNA"/>
</dbReference>
<gene>
    <name evidence="1" type="ORF">J5A65_10005</name>
</gene>
<protein>
    <recommendedName>
        <fullName evidence="3">Tetratricopeptide repeat protein</fullName>
    </recommendedName>
</protein>
<dbReference type="RefSeq" id="WP_212321619.1">
    <property type="nucleotide sequence ID" value="NZ_AP024463.1"/>
</dbReference>
<dbReference type="Proteomes" id="UP000678513">
    <property type="component" value="Chromosome"/>
</dbReference>
<reference evidence="1 2" key="1">
    <citation type="submission" date="2021-03" db="EMBL/GenBank/DDBJ databases">
        <title>Human Oral Microbial Genomes.</title>
        <authorList>
            <person name="Johnston C.D."/>
            <person name="Chen T."/>
            <person name="Dewhirst F.E."/>
        </authorList>
    </citation>
    <scope>NUCLEOTIDE SEQUENCE [LARGE SCALE GENOMIC DNA]</scope>
    <source>
        <strain evidence="1 2">DSMZ 100122</strain>
    </source>
</reference>
<name>A0ABX7Y3C7_9ACTN</name>
<evidence type="ECO:0008006" key="3">
    <source>
        <dbReference type="Google" id="ProtNLM"/>
    </source>
</evidence>
<keyword evidence="2" id="KW-1185">Reference proteome</keyword>
<dbReference type="InterPro" id="IPR011990">
    <property type="entry name" value="TPR-like_helical_dom_sf"/>
</dbReference>
<accession>A0ABX7Y3C7</accession>
<organism evidence="1 2">
    <name type="scientific">Arachnia rubra</name>
    <dbReference type="NCBI Taxonomy" id="1547448"/>
    <lineage>
        <taxon>Bacteria</taxon>
        <taxon>Bacillati</taxon>
        <taxon>Actinomycetota</taxon>
        <taxon>Actinomycetes</taxon>
        <taxon>Propionibacteriales</taxon>
        <taxon>Propionibacteriaceae</taxon>
        <taxon>Arachnia</taxon>
    </lineage>
</organism>
<dbReference type="SUPFAM" id="SSF48452">
    <property type="entry name" value="TPR-like"/>
    <property type="match status" value="1"/>
</dbReference>